<dbReference type="PANTHER" id="PTHR33886">
    <property type="entry name" value="UNSATURATED RHAMNOGALACTURONAN HYDROLASE (EUROFUNG)"/>
    <property type="match status" value="1"/>
</dbReference>
<dbReference type="SUPFAM" id="SSF48208">
    <property type="entry name" value="Six-hairpin glycosidases"/>
    <property type="match status" value="1"/>
</dbReference>
<name>A0A2T0WNT4_9BACT</name>
<dbReference type="GO" id="GO:0016787">
    <property type="term" value="F:hydrolase activity"/>
    <property type="evidence" value="ECO:0007669"/>
    <property type="project" value="UniProtKB-KW"/>
</dbReference>
<dbReference type="Gene3D" id="1.50.10.10">
    <property type="match status" value="1"/>
</dbReference>
<dbReference type="EMBL" id="PVTR01000004">
    <property type="protein sequence ID" value="PRY88368.1"/>
    <property type="molecule type" value="Genomic_DNA"/>
</dbReference>
<gene>
    <name evidence="2" type="ORF">CLW00_10419</name>
</gene>
<dbReference type="Proteomes" id="UP000238157">
    <property type="component" value="Unassembled WGS sequence"/>
</dbReference>
<dbReference type="PANTHER" id="PTHR33886:SF8">
    <property type="entry name" value="UNSATURATED RHAMNOGALACTURONAN HYDROLASE (EUROFUNG)"/>
    <property type="match status" value="1"/>
</dbReference>
<dbReference type="AlphaFoldDB" id="A0A2T0WNT4"/>
<accession>A0A2T0WNT4</accession>
<dbReference type="InterPro" id="IPR008928">
    <property type="entry name" value="6-hairpin_glycosidase_sf"/>
</dbReference>
<protein>
    <submittedName>
        <fullName evidence="2">Glycosyl hydrolase family 88</fullName>
    </submittedName>
</protein>
<comment type="caution">
    <text evidence="2">The sequence shown here is derived from an EMBL/GenBank/DDBJ whole genome shotgun (WGS) entry which is preliminary data.</text>
</comment>
<sequence length="377" mass="43648">MLILLIISIFLNFLVLKLDIIPYITNVFQKRKLRKRKVVFDRAVFEKKVYNASIETIKGTKVKMQWTDTDGFSNNIVNIYLNKYNNNFRKYNYPRALLMYGLLKYSISKKNDTGISVVRDAFDKLLDAKGNPKFNLDKVDQAIFGVVAVDLYTVLNNKKYLNFASIIYSYLEENYLRNNNVILYRPNIRFWFNDVLGQTIPFLVSYYTIAGEKRILDIAKSQMNAFIKHGIDNHTFLPSHGFNLDTYTKIGSINWGRGIGWYLLALNALHKLDGSYMKEYNGLIYTLNKLKLNNIWTQFPGSDINFDASTTTMMLYCFPEELVDVNIVLETLNNFTSKDGFILQTSGDTKGFNNYSRSFGKSEISQGMLMAYLSRIK</sequence>
<evidence type="ECO:0000313" key="3">
    <source>
        <dbReference type="Proteomes" id="UP000238157"/>
    </source>
</evidence>
<dbReference type="OrthoDB" id="6381507at2"/>
<keyword evidence="3" id="KW-1185">Reference proteome</keyword>
<reference evidence="2 3" key="1">
    <citation type="submission" date="2018-03" db="EMBL/GenBank/DDBJ databases">
        <title>Genomic Encyclopedia of Archaeal and Bacterial Type Strains, Phase II (KMG-II): from individual species to whole genera.</title>
        <authorList>
            <person name="Goeker M."/>
        </authorList>
    </citation>
    <scope>NUCLEOTIDE SEQUENCE [LARGE SCALE GENOMIC DNA]</scope>
    <source>
        <strain evidence="2 3">DSM 27929</strain>
    </source>
</reference>
<keyword evidence="1 2" id="KW-0378">Hydrolase</keyword>
<evidence type="ECO:0000256" key="1">
    <source>
        <dbReference type="ARBA" id="ARBA00022801"/>
    </source>
</evidence>
<proteinExistence type="predicted"/>
<dbReference type="InterPro" id="IPR052043">
    <property type="entry name" value="PolySaccharide_Degr_Enz"/>
</dbReference>
<dbReference type="InterPro" id="IPR010905">
    <property type="entry name" value="Glyco_hydro_88"/>
</dbReference>
<dbReference type="Pfam" id="PF07470">
    <property type="entry name" value="Glyco_hydro_88"/>
    <property type="match status" value="1"/>
</dbReference>
<dbReference type="GO" id="GO:0005975">
    <property type="term" value="P:carbohydrate metabolic process"/>
    <property type="evidence" value="ECO:0007669"/>
    <property type="project" value="InterPro"/>
</dbReference>
<dbReference type="RefSeq" id="WP_106133106.1">
    <property type="nucleotide sequence ID" value="NZ_PVTR01000004.1"/>
</dbReference>
<evidence type="ECO:0000313" key="2">
    <source>
        <dbReference type="EMBL" id="PRY88368.1"/>
    </source>
</evidence>
<dbReference type="InterPro" id="IPR012341">
    <property type="entry name" value="6hp_glycosidase-like_sf"/>
</dbReference>
<organism evidence="2 3">
    <name type="scientific">Mongoliibacter ruber</name>
    <dbReference type="NCBI Taxonomy" id="1750599"/>
    <lineage>
        <taxon>Bacteria</taxon>
        <taxon>Pseudomonadati</taxon>
        <taxon>Bacteroidota</taxon>
        <taxon>Cytophagia</taxon>
        <taxon>Cytophagales</taxon>
        <taxon>Cyclobacteriaceae</taxon>
        <taxon>Mongoliibacter</taxon>
    </lineage>
</organism>